<proteinExistence type="predicted"/>
<name>W7F7T9_PLAF8</name>
<gene>
    <name evidence="1" type="ORF">PFBG_02692</name>
</gene>
<reference evidence="2" key="1">
    <citation type="submission" date="2007-11" db="EMBL/GenBank/DDBJ databases">
        <authorList>
            <consortium name="The Broad Institute Genome Sequencing Platform"/>
            <person name="Volkman S.K."/>
            <person name="Daily J.P."/>
            <person name="Sarr O."/>
            <person name="Ndiaye D."/>
            <person name="Ndir O."/>
            <person name="Mboup S."/>
            <person name="Lukens A."/>
            <person name="Stange-Thomann N."/>
            <person name="Mauceli E."/>
            <person name="Gnerre S."/>
            <person name="Jaffe D."/>
            <person name="Zainoun J."/>
            <person name="Wiegand R.C."/>
            <person name="Birren B."/>
            <person name="Galagan J."/>
            <person name="Lander E."/>
            <person name="Wirth D.F."/>
        </authorList>
    </citation>
    <scope>NUCLEOTIDE SEQUENCE [LARGE SCALE GENOMIC DNA]</scope>
    <source>
        <strain evidence="2">7G8</strain>
    </source>
</reference>
<dbReference type="EMBL" id="KE123613">
    <property type="protein sequence ID" value="EUR72190.1"/>
    <property type="molecule type" value="Genomic_DNA"/>
</dbReference>
<accession>W7F7T9</accession>
<dbReference type="Proteomes" id="UP000030688">
    <property type="component" value="Unassembled WGS sequence"/>
</dbReference>
<protein>
    <submittedName>
        <fullName evidence="1">Uncharacterized protein</fullName>
    </submittedName>
</protein>
<evidence type="ECO:0000313" key="1">
    <source>
        <dbReference type="EMBL" id="EUR72190.1"/>
    </source>
</evidence>
<organism evidence="1 2">
    <name type="scientific">Plasmodium falciparum (isolate 7G8)</name>
    <dbReference type="NCBI Taxonomy" id="57266"/>
    <lineage>
        <taxon>Eukaryota</taxon>
        <taxon>Sar</taxon>
        <taxon>Alveolata</taxon>
        <taxon>Apicomplexa</taxon>
        <taxon>Aconoidasida</taxon>
        <taxon>Haemosporida</taxon>
        <taxon>Plasmodiidae</taxon>
        <taxon>Plasmodium</taxon>
        <taxon>Plasmodium (Laverania)</taxon>
    </lineage>
</organism>
<reference evidence="1 2" key="2">
    <citation type="submission" date="2013-02" db="EMBL/GenBank/DDBJ databases">
        <title>The Genome Sequence of Plasmodium falciparum 7G8.</title>
        <authorList>
            <consortium name="The Broad Institute Genome Sequencing Platform"/>
            <consortium name="The Broad Institute Genome Sequencing Center for Infectious Disease"/>
            <person name="Neafsey D."/>
            <person name="Cheeseman I."/>
            <person name="Volkman S."/>
            <person name="Adams J."/>
            <person name="Walker B."/>
            <person name="Young S.K."/>
            <person name="Zeng Q."/>
            <person name="Gargeya S."/>
            <person name="Fitzgerald M."/>
            <person name="Haas B."/>
            <person name="Abouelleil A."/>
            <person name="Alvarado L."/>
            <person name="Arachchi H.M."/>
            <person name="Berlin A.M."/>
            <person name="Chapman S.B."/>
            <person name="Dewar J."/>
            <person name="Goldberg J."/>
            <person name="Griggs A."/>
            <person name="Gujja S."/>
            <person name="Hansen M."/>
            <person name="Howarth C."/>
            <person name="Imamovic A."/>
            <person name="Larimer J."/>
            <person name="McCowan C."/>
            <person name="Murphy C."/>
            <person name="Neiman D."/>
            <person name="Pearson M."/>
            <person name="Priest M."/>
            <person name="Roberts A."/>
            <person name="Saif S."/>
            <person name="Shea T."/>
            <person name="Sisk P."/>
            <person name="Sykes S."/>
            <person name="Wortman J."/>
            <person name="Nusbaum C."/>
            <person name="Birren B."/>
        </authorList>
    </citation>
    <scope>NUCLEOTIDE SEQUENCE [LARGE SCALE GENOMIC DNA]</scope>
    <source>
        <strain evidence="1 2">7G8</strain>
    </source>
</reference>
<dbReference type="AlphaFoldDB" id="W7F7T9"/>
<evidence type="ECO:0000313" key="2">
    <source>
        <dbReference type="Proteomes" id="UP000030688"/>
    </source>
</evidence>
<sequence length="62" mass="7258">MKEQKIISKLKEGKEYKWNIKGKLINSKKENNIQIVYIENAFLSFKSIVLHAPLLKIKSIDI</sequence>